<feature type="transmembrane region" description="Helical" evidence="5">
    <location>
        <begin position="409"/>
        <end position="428"/>
    </location>
</feature>
<evidence type="ECO:0000256" key="1">
    <source>
        <dbReference type="ARBA" id="ARBA00004651"/>
    </source>
</evidence>
<comment type="caution">
    <text evidence="7">The sequence shown here is derived from an EMBL/GenBank/DDBJ whole genome shotgun (WGS) entry which is preliminary data.</text>
</comment>
<feature type="transmembrane region" description="Helical" evidence="5">
    <location>
        <begin position="254"/>
        <end position="271"/>
    </location>
</feature>
<evidence type="ECO:0000256" key="5">
    <source>
        <dbReference type="SAM" id="Phobius"/>
    </source>
</evidence>
<protein>
    <submittedName>
        <fullName evidence="7">MFS transporter</fullName>
    </submittedName>
</protein>
<dbReference type="SUPFAM" id="SSF103473">
    <property type="entry name" value="MFS general substrate transporter"/>
    <property type="match status" value="1"/>
</dbReference>
<dbReference type="InterPro" id="IPR011701">
    <property type="entry name" value="MFS"/>
</dbReference>
<dbReference type="PANTHER" id="PTHR23508">
    <property type="entry name" value="CARBOXYLIC ACID TRANSPORTER PROTEIN HOMOLOG"/>
    <property type="match status" value="1"/>
</dbReference>
<dbReference type="InterPro" id="IPR036259">
    <property type="entry name" value="MFS_trans_sf"/>
</dbReference>
<keyword evidence="4 5" id="KW-0472">Membrane</keyword>
<dbReference type="PANTHER" id="PTHR23508:SF10">
    <property type="entry name" value="CARBOXYLIC ACID TRANSPORTER PROTEIN HOMOLOG"/>
    <property type="match status" value="1"/>
</dbReference>
<feature type="transmembrane region" description="Helical" evidence="5">
    <location>
        <begin position="291"/>
        <end position="311"/>
    </location>
</feature>
<dbReference type="EMBL" id="BRVS01000004">
    <property type="protein sequence ID" value="GLB66431.1"/>
    <property type="molecule type" value="Genomic_DNA"/>
</dbReference>
<feature type="transmembrane region" description="Helical" evidence="5">
    <location>
        <begin position="20"/>
        <end position="40"/>
    </location>
</feature>
<feature type="transmembrane region" description="Helical" evidence="5">
    <location>
        <begin position="85"/>
        <end position="104"/>
    </location>
</feature>
<accession>A0ABQ5MR09</accession>
<dbReference type="PROSITE" id="PS00217">
    <property type="entry name" value="SUGAR_TRANSPORT_2"/>
    <property type="match status" value="1"/>
</dbReference>
<dbReference type="InterPro" id="IPR020846">
    <property type="entry name" value="MFS_dom"/>
</dbReference>
<dbReference type="CDD" id="cd17365">
    <property type="entry name" value="MFS_PcaK_like"/>
    <property type="match status" value="1"/>
</dbReference>
<feature type="transmembrane region" description="Helical" evidence="5">
    <location>
        <begin position="173"/>
        <end position="193"/>
    </location>
</feature>
<evidence type="ECO:0000313" key="7">
    <source>
        <dbReference type="EMBL" id="GLB66431.1"/>
    </source>
</evidence>
<feature type="transmembrane region" description="Helical" evidence="5">
    <location>
        <begin position="143"/>
        <end position="167"/>
    </location>
</feature>
<dbReference type="Gene3D" id="1.20.1250.20">
    <property type="entry name" value="MFS general substrate transporter like domains"/>
    <property type="match status" value="1"/>
</dbReference>
<sequence>MDIKSRIEAAPMKRTQIGIIAVCAALYMIDGFDVLVMAFSANAVSEHWGLSAGQLGMLLSSALVGMALGSIFVSTIADIIGRRKTLLLGATVVALGMLASAFVPSYGLLVVLRFVTGLAVGTLQATANVLASEFANAKRRSTSLALVSIGQPIGGVVGGLITGVLIQAYGWRAAFMFGAIITLVMIPIIWRAVPESIDYLLVRRPANALDRVNKVLARIEQPAVSVLPDAAPAPAKKKSRFGDVLTGANARRTILISLSYFVLMASFYFANSWTPKLVTASGFSQQDGINAGVLFSVGAIVGAVTLGFFGARFPMRKVLAVFFILGGLTFGAFSLSTGSLDGALLAAFLVGFGSNAPIAGMLAISPTYYSSEVRGTALGLVIGMGRVGSIASPIIAGALMDGGWQPTDLYFLFIVPMLLGAAFISMLGKPVLAAAAPSGESKPAGHELSASR</sequence>
<organism evidence="7 8">
    <name type="scientific">Arthrobacter mangrovi</name>
    <dbReference type="NCBI Taxonomy" id="2966350"/>
    <lineage>
        <taxon>Bacteria</taxon>
        <taxon>Bacillati</taxon>
        <taxon>Actinomycetota</taxon>
        <taxon>Actinomycetes</taxon>
        <taxon>Micrococcales</taxon>
        <taxon>Micrococcaceae</taxon>
        <taxon>Arthrobacter</taxon>
    </lineage>
</organism>
<feature type="transmembrane region" description="Helical" evidence="5">
    <location>
        <begin position="343"/>
        <end position="364"/>
    </location>
</feature>
<keyword evidence="8" id="KW-1185">Reference proteome</keyword>
<evidence type="ECO:0000313" key="8">
    <source>
        <dbReference type="Proteomes" id="UP001209654"/>
    </source>
</evidence>
<evidence type="ECO:0000256" key="3">
    <source>
        <dbReference type="ARBA" id="ARBA00022989"/>
    </source>
</evidence>
<dbReference type="InterPro" id="IPR005829">
    <property type="entry name" value="Sugar_transporter_CS"/>
</dbReference>
<dbReference type="Pfam" id="PF07690">
    <property type="entry name" value="MFS_1"/>
    <property type="match status" value="1"/>
</dbReference>
<feature type="transmembrane region" description="Helical" evidence="5">
    <location>
        <begin position="376"/>
        <end position="397"/>
    </location>
</feature>
<evidence type="ECO:0000256" key="4">
    <source>
        <dbReference type="ARBA" id="ARBA00023136"/>
    </source>
</evidence>
<keyword evidence="3 5" id="KW-1133">Transmembrane helix</keyword>
<evidence type="ECO:0000256" key="2">
    <source>
        <dbReference type="ARBA" id="ARBA00022692"/>
    </source>
</evidence>
<dbReference type="PROSITE" id="PS00216">
    <property type="entry name" value="SUGAR_TRANSPORT_1"/>
    <property type="match status" value="1"/>
</dbReference>
<feature type="transmembrane region" description="Helical" evidence="5">
    <location>
        <begin position="110"/>
        <end position="131"/>
    </location>
</feature>
<keyword evidence="2 5" id="KW-0812">Transmembrane</keyword>
<feature type="transmembrane region" description="Helical" evidence="5">
    <location>
        <begin position="52"/>
        <end position="73"/>
    </location>
</feature>
<dbReference type="Proteomes" id="UP001209654">
    <property type="component" value="Unassembled WGS sequence"/>
</dbReference>
<comment type="subcellular location">
    <subcellularLocation>
        <location evidence="1">Cell membrane</location>
        <topology evidence="1">Multi-pass membrane protein</topology>
    </subcellularLocation>
</comment>
<evidence type="ECO:0000259" key="6">
    <source>
        <dbReference type="PROSITE" id="PS50850"/>
    </source>
</evidence>
<feature type="transmembrane region" description="Helical" evidence="5">
    <location>
        <begin position="318"/>
        <end position="337"/>
    </location>
</feature>
<dbReference type="PROSITE" id="PS50850">
    <property type="entry name" value="MFS"/>
    <property type="match status" value="1"/>
</dbReference>
<name>A0ABQ5MR09_9MICC</name>
<reference evidence="7 8" key="1">
    <citation type="journal article" date="2023" name="Int. J. Syst. Evol. Microbiol.">
        <title>Arthrobacter mangrovi sp. nov., an actinobacterium isolated from the rhizosphere of a mangrove.</title>
        <authorList>
            <person name="Hamada M."/>
            <person name="Saitou S."/>
            <person name="Enomoto N."/>
            <person name="Nanri K."/>
            <person name="Hidaka K."/>
            <person name="Miura T."/>
            <person name="Tamura T."/>
        </authorList>
    </citation>
    <scope>NUCLEOTIDE SEQUENCE [LARGE SCALE GENOMIC DNA]</scope>
    <source>
        <strain evidence="7 8">NBRC 112813</strain>
    </source>
</reference>
<gene>
    <name evidence="7" type="ORF">AHIS1636_08700</name>
</gene>
<proteinExistence type="predicted"/>
<feature type="domain" description="Major facilitator superfamily (MFS) profile" evidence="6">
    <location>
        <begin position="19"/>
        <end position="432"/>
    </location>
</feature>